<proteinExistence type="predicted"/>
<evidence type="ECO:0000313" key="2">
    <source>
        <dbReference type="Proteomes" id="UP001194580"/>
    </source>
</evidence>
<dbReference type="EMBL" id="JAAAIL010001150">
    <property type="protein sequence ID" value="KAG0271404.1"/>
    <property type="molecule type" value="Genomic_DNA"/>
</dbReference>
<dbReference type="AlphaFoldDB" id="A0AAD4D7R5"/>
<evidence type="ECO:0000313" key="1">
    <source>
        <dbReference type="EMBL" id="KAG0271404.1"/>
    </source>
</evidence>
<reference evidence="1" key="1">
    <citation type="journal article" date="2020" name="Fungal Divers.">
        <title>Resolving the Mortierellaceae phylogeny through synthesis of multi-gene phylogenetics and phylogenomics.</title>
        <authorList>
            <person name="Vandepol N."/>
            <person name="Liber J."/>
            <person name="Desiro A."/>
            <person name="Na H."/>
            <person name="Kennedy M."/>
            <person name="Barry K."/>
            <person name="Grigoriev I.V."/>
            <person name="Miller A.N."/>
            <person name="O'Donnell K."/>
            <person name="Stajich J.E."/>
            <person name="Bonito G."/>
        </authorList>
    </citation>
    <scope>NUCLEOTIDE SEQUENCE</scope>
    <source>
        <strain evidence="1">NRRL 28262</strain>
    </source>
</reference>
<name>A0AAD4D7R5_9FUNG</name>
<keyword evidence="2" id="KW-1185">Reference proteome</keyword>
<dbReference type="Proteomes" id="UP001194580">
    <property type="component" value="Unassembled WGS sequence"/>
</dbReference>
<sequence>MALHLPAETPQNSGRIDMLIQVPLKKRVLLLEWKAIQIDFLNIGAWRGRKEKAEHLRGMANANDVLDLQFSQYDAWRPGQTIRSWITEGPVRGDNNKSPRRQLAEYVACPEITRLREDNEVTAYLIVVIGSRQVLFWEMDDGHFQKDPQLAA</sequence>
<organism evidence="1 2">
    <name type="scientific">Linnemannia exigua</name>
    <dbReference type="NCBI Taxonomy" id="604196"/>
    <lineage>
        <taxon>Eukaryota</taxon>
        <taxon>Fungi</taxon>
        <taxon>Fungi incertae sedis</taxon>
        <taxon>Mucoromycota</taxon>
        <taxon>Mortierellomycotina</taxon>
        <taxon>Mortierellomycetes</taxon>
        <taxon>Mortierellales</taxon>
        <taxon>Mortierellaceae</taxon>
        <taxon>Linnemannia</taxon>
    </lineage>
</organism>
<accession>A0AAD4D7R5</accession>
<comment type="caution">
    <text evidence="1">The sequence shown here is derived from an EMBL/GenBank/DDBJ whole genome shotgun (WGS) entry which is preliminary data.</text>
</comment>
<gene>
    <name evidence="1" type="ORF">BGZ95_000791</name>
</gene>
<protein>
    <submittedName>
        <fullName evidence="1">Uncharacterized protein</fullName>
    </submittedName>
</protein>